<dbReference type="PANTHER" id="PTHR30250">
    <property type="entry name" value="PST FAMILY PREDICTED COLANIC ACID TRANSPORTER"/>
    <property type="match status" value="1"/>
</dbReference>
<dbReference type="OrthoDB" id="9812647at2"/>
<dbReference type="PANTHER" id="PTHR30250:SF26">
    <property type="entry name" value="PSMA PROTEIN"/>
    <property type="match status" value="1"/>
</dbReference>
<protein>
    <submittedName>
        <fullName evidence="7">Membrane protein involved in the export of O-antigen and teichoic acid</fullName>
    </submittedName>
</protein>
<feature type="transmembrane region" description="Helical" evidence="6">
    <location>
        <begin position="35"/>
        <end position="57"/>
    </location>
</feature>
<feature type="transmembrane region" description="Helical" evidence="6">
    <location>
        <begin position="394"/>
        <end position="412"/>
    </location>
</feature>
<evidence type="ECO:0000313" key="7">
    <source>
        <dbReference type="EMBL" id="SEG09912.1"/>
    </source>
</evidence>
<feature type="transmembrane region" description="Helical" evidence="6">
    <location>
        <begin position="419"/>
        <end position="440"/>
    </location>
</feature>
<feature type="transmembrane region" description="Helical" evidence="6">
    <location>
        <begin position="153"/>
        <end position="175"/>
    </location>
</feature>
<feature type="transmembrane region" description="Helical" evidence="6">
    <location>
        <begin position="301"/>
        <end position="324"/>
    </location>
</feature>
<feature type="transmembrane region" description="Helical" evidence="6">
    <location>
        <begin position="78"/>
        <end position="102"/>
    </location>
</feature>
<keyword evidence="3 6" id="KW-0812">Transmembrane</keyword>
<feature type="transmembrane region" description="Helical" evidence="6">
    <location>
        <begin position="446"/>
        <end position="465"/>
    </location>
</feature>
<feature type="transmembrane region" description="Helical" evidence="6">
    <location>
        <begin position="369"/>
        <end position="388"/>
    </location>
</feature>
<dbReference type="Proteomes" id="UP000236752">
    <property type="component" value="Unassembled WGS sequence"/>
</dbReference>
<comment type="subcellular location">
    <subcellularLocation>
        <location evidence="1">Cell membrane</location>
        <topology evidence="1">Multi-pass membrane protein</topology>
    </subcellularLocation>
</comment>
<evidence type="ECO:0000256" key="6">
    <source>
        <dbReference type="SAM" id="Phobius"/>
    </source>
</evidence>
<dbReference type="InterPro" id="IPR050833">
    <property type="entry name" value="Poly_Biosynth_Transport"/>
</dbReference>
<sequence>MSIAKHTTFNLVGAILPLAISLLTIPIYLNLIGEARYGVLAIAWLLLGYFGLFDLGLGRATAQRIGFLQSGTADQRATAFGTAFWVNLALGILGGLIIWPVAHYVFSFVVDIETDLRAEIVAMVPWLAISLPFATLSGVLTGALIGRERFLELNAISVFGATLIQLLPIFAVLILGPKLTVIIPVVLLSRALTLLVLFQRCLHHIVKGHRIGFETAEASRLLTFGGWVTVTSIVGPMMVILDRMVIGVVSGAAAVTLYTIPFQLGERTTLLARSAANALFPRLSGLEENERTHMAREGQSALIAIMTLITAIGILLIEPFLALWISPQFSNDSRQIGIIILAGFWANSLAIIPYVLIQARGRPDLVAKVHLFEVLPYFAMLYIGLQIFGPPGAAIAFSIRASADALLLGWVAGQLRSSFSLIIKPALIIVATIVVATMLVPGTLAWFISSFFVLSLTLLQAWITAPNKLKKMVLSSINRIKRYNRSTD</sequence>
<evidence type="ECO:0000313" key="8">
    <source>
        <dbReference type="Proteomes" id="UP000236752"/>
    </source>
</evidence>
<keyword evidence="2" id="KW-1003">Cell membrane</keyword>
<reference evidence="7 8" key="1">
    <citation type="submission" date="2016-10" db="EMBL/GenBank/DDBJ databases">
        <authorList>
            <person name="de Groot N.N."/>
        </authorList>
    </citation>
    <scope>NUCLEOTIDE SEQUENCE [LARGE SCALE GENOMIC DNA]</scope>
    <source>
        <strain evidence="7 8">DSM 26915</strain>
    </source>
</reference>
<name>A0A1H5XDT4_9RHOB</name>
<organism evidence="7 8">
    <name type="scientific">Thalassococcus halodurans</name>
    <dbReference type="NCBI Taxonomy" id="373675"/>
    <lineage>
        <taxon>Bacteria</taxon>
        <taxon>Pseudomonadati</taxon>
        <taxon>Pseudomonadota</taxon>
        <taxon>Alphaproteobacteria</taxon>
        <taxon>Rhodobacterales</taxon>
        <taxon>Roseobacteraceae</taxon>
        <taxon>Thalassococcus</taxon>
    </lineage>
</organism>
<dbReference type="CDD" id="cd13128">
    <property type="entry name" value="MATE_Wzx_like"/>
    <property type="match status" value="1"/>
</dbReference>
<evidence type="ECO:0000256" key="3">
    <source>
        <dbReference type="ARBA" id="ARBA00022692"/>
    </source>
</evidence>
<keyword evidence="4 6" id="KW-1133">Transmembrane helix</keyword>
<feature type="transmembrane region" description="Helical" evidence="6">
    <location>
        <begin position="219"/>
        <end position="239"/>
    </location>
</feature>
<feature type="transmembrane region" description="Helical" evidence="6">
    <location>
        <begin position="181"/>
        <end position="198"/>
    </location>
</feature>
<keyword evidence="8" id="KW-1185">Reference proteome</keyword>
<dbReference type="Pfam" id="PF13440">
    <property type="entry name" value="Polysacc_synt_3"/>
    <property type="match status" value="1"/>
</dbReference>
<evidence type="ECO:0000256" key="5">
    <source>
        <dbReference type="ARBA" id="ARBA00023136"/>
    </source>
</evidence>
<dbReference type="EMBL" id="FNUZ01000002">
    <property type="protein sequence ID" value="SEG09912.1"/>
    <property type="molecule type" value="Genomic_DNA"/>
</dbReference>
<dbReference type="RefSeq" id="WP_160006814.1">
    <property type="nucleotide sequence ID" value="NZ_FNUZ01000002.1"/>
</dbReference>
<evidence type="ECO:0000256" key="4">
    <source>
        <dbReference type="ARBA" id="ARBA00022989"/>
    </source>
</evidence>
<dbReference type="AlphaFoldDB" id="A0A1H5XDT4"/>
<evidence type="ECO:0000256" key="2">
    <source>
        <dbReference type="ARBA" id="ARBA00022475"/>
    </source>
</evidence>
<keyword evidence="5 6" id="KW-0472">Membrane</keyword>
<proteinExistence type="predicted"/>
<evidence type="ECO:0000256" key="1">
    <source>
        <dbReference type="ARBA" id="ARBA00004651"/>
    </source>
</evidence>
<feature type="transmembrane region" description="Helical" evidence="6">
    <location>
        <begin position="336"/>
        <end position="357"/>
    </location>
</feature>
<gene>
    <name evidence="7" type="ORF">SAMN04488045_1841</name>
</gene>
<feature type="transmembrane region" description="Helical" evidence="6">
    <location>
        <begin position="122"/>
        <end position="146"/>
    </location>
</feature>
<accession>A0A1H5XDT4</accession>
<feature type="transmembrane region" description="Helical" evidence="6">
    <location>
        <begin position="245"/>
        <end position="264"/>
    </location>
</feature>
<dbReference type="GO" id="GO:0005886">
    <property type="term" value="C:plasma membrane"/>
    <property type="evidence" value="ECO:0007669"/>
    <property type="project" value="UniProtKB-SubCell"/>
</dbReference>
<feature type="transmembrane region" description="Helical" evidence="6">
    <location>
        <begin position="7"/>
        <end position="29"/>
    </location>
</feature>